<feature type="transmembrane region" description="Helical" evidence="1">
    <location>
        <begin position="191"/>
        <end position="215"/>
    </location>
</feature>
<name>A0A1X6P834_PORUM</name>
<evidence type="ECO:0000313" key="3">
    <source>
        <dbReference type="Proteomes" id="UP000218209"/>
    </source>
</evidence>
<keyword evidence="1" id="KW-1133">Transmembrane helix</keyword>
<feature type="transmembrane region" description="Helical" evidence="1">
    <location>
        <begin position="143"/>
        <end position="161"/>
    </location>
</feature>
<protein>
    <submittedName>
        <fullName evidence="2">Uncharacterized protein</fullName>
    </submittedName>
</protein>
<keyword evidence="1" id="KW-0472">Membrane</keyword>
<reference evidence="2 3" key="1">
    <citation type="submission" date="2017-03" db="EMBL/GenBank/DDBJ databases">
        <title>WGS assembly of Porphyra umbilicalis.</title>
        <authorList>
            <person name="Brawley S.H."/>
            <person name="Blouin N.A."/>
            <person name="Ficko-Blean E."/>
            <person name="Wheeler G.L."/>
            <person name="Lohr M."/>
            <person name="Goodson H.V."/>
            <person name="Jenkins J.W."/>
            <person name="Blaby-Haas C.E."/>
            <person name="Helliwell K.E."/>
            <person name="Chan C."/>
            <person name="Marriage T."/>
            <person name="Bhattacharya D."/>
            <person name="Klein A.S."/>
            <person name="Badis Y."/>
            <person name="Brodie J."/>
            <person name="Cao Y."/>
            <person name="Collen J."/>
            <person name="Dittami S.M."/>
            <person name="Gachon C.M."/>
            <person name="Green B.R."/>
            <person name="Karpowicz S."/>
            <person name="Kim J.W."/>
            <person name="Kudahl U."/>
            <person name="Lin S."/>
            <person name="Michel G."/>
            <person name="Mittag M."/>
            <person name="Olson B.J."/>
            <person name="Pangilinan J."/>
            <person name="Peng Y."/>
            <person name="Qiu H."/>
            <person name="Shu S."/>
            <person name="Singer J.T."/>
            <person name="Smith A.G."/>
            <person name="Sprecher B.N."/>
            <person name="Wagner V."/>
            <person name="Wang W."/>
            <person name="Wang Z.-Y."/>
            <person name="Yan J."/>
            <person name="Yarish C."/>
            <person name="Zoeuner-Riek S."/>
            <person name="Zhuang Y."/>
            <person name="Zou Y."/>
            <person name="Lindquist E.A."/>
            <person name="Grimwood J."/>
            <person name="Barry K."/>
            <person name="Rokhsar D.S."/>
            <person name="Schmutz J."/>
            <person name="Stiller J.W."/>
            <person name="Grossman A.R."/>
            <person name="Prochnik S.E."/>
        </authorList>
    </citation>
    <scope>NUCLEOTIDE SEQUENCE [LARGE SCALE GENOMIC DNA]</scope>
    <source>
        <strain evidence="2">4086291</strain>
    </source>
</reference>
<sequence>MADSIVVTVGDVVVVAPPSSSATSKPFLALVTGVASSGDTADIEVLDEFVRSLYVRSGDTTYVPVAKVRPIKAEYVDAQDGWIVLAEDMERIVASSFRAVPLDEGVESSGAPDVKVVAAAAKEVAPELQGGLAPFPMPTKSQALRGAGVAVAVGLLMYLGYANVRGTFESSPLAFDEGSQGAAVATSFRSIVLGLAGGAAALSFLTAGGLAVWALSGGADGDSGAAK</sequence>
<dbReference type="EMBL" id="KV918848">
    <property type="protein sequence ID" value="OSX77014.1"/>
    <property type="molecule type" value="Genomic_DNA"/>
</dbReference>
<accession>A0A1X6P834</accession>
<dbReference type="Proteomes" id="UP000218209">
    <property type="component" value="Unassembled WGS sequence"/>
</dbReference>
<dbReference type="AlphaFoldDB" id="A0A1X6P834"/>
<proteinExistence type="predicted"/>
<gene>
    <name evidence="2" type="ORF">BU14_0165s0007</name>
</gene>
<evidence type="ECO:0000313" key="2">
    <source>
        <dbReference type="EMBL" id="OSX77014.1"/>
    </source>
</evidence>
<evidence type="ECO:0000256" key="1">
    <source>
        <dbReference type="SAM" id="Phobius"/>
    </source>
</evidence>
<organism evidence="2 3">
    <name type="scientific">Porphyra umbilicalis</name>
    <name type="common">Purple laver</name>
    <name type="synonym">Red alga</name>
    <dbReference type="NCBI Taxonomy" id="2786"/>
    <lineage>
        <taxon>Eukaryota</taxon>
        <taxon>Rhodophyta</taxon>
        <taxon>Bangiophyceae</taxon>
        <taxon>Bangiales</taxon>
        <taxon>Bangiaceae</taxon>
        <taxon>Porphyra</taxon>
    </lineage>
</organism>
<keyword evidence="3" id="KW-1185">Reference proteome</keyword>
<keyword evidence="1" id="KW-0812">Transmembrane</keyword>